<evidence type="ECO:0000313" key="4">
    <source>
        <dbReference type="Proteomes" id="UP001566204"/>
    </source>
</evidence>
<dbReference type="AlphaFoldDB" id="A0A4U9VAH6"/>
<keyword evidence="1" id="KW-0489">Methyltransferase</keyword>
<reference evidence="2 3" key="1">
    <citation type="submission" date="2019-05" db="EMBL/GenBank/DDBJ databases">
        <authorList>
            <consortium name="Pathogen Informatics"/>
        </authorList>
    </citation>
    <scope>NUCLEOTIDE SEQUENCE [LARGE SCALE GENOMIC DNA]</scope>
    <source>
        <strain evidence="2 3">NCTC11429</strain>
    </source>
</reference>
<dbReference type="EMBL" id="LR590484">
    <property type="protein sequence ID" value="VTR42797.1"/>
    <property type="molecule type" value="Genomic_DNA"/>
</dbReference>
<dbReference type="GO" id="GO:0032259">
    <property type="term" value="P:methylation"/>
    <property type="evidence" value="ECO:0007669"/>
    <property type="project" value="UniProtKB-KW"/>
</dbReference>
<organism evidence="2 3">
    <name type="scientific">Sphingobacterium thalpophilum</name>
    <dbReference type="NCBI Taxonomy" id="259"/>
    <lineage>
        <taxon>Bacteria</taxon>
        <taxon>Pseudomonadati</taxon>
        <taxon>Bacteroidota</taxon>
        <taxon>Sphingobacteriia</taxon>
        <taxon>Sphingobacteriales</taxon>
        <taxon>Sphingobacteriaceae</taxon>
        <taxon>Sphingobacterium</taxon>
    </lineage>
</organism>
<evidence type="ECO:0000313" key="2">
    <source>
        <dbReference type="EMBL" id="VTR42797.1"/>
    </source>
</evidence>
<gene>
    <name evidence="1" type="ORF">ABTW24_19985</name>
    <name evidence="2" type="ORF">NCTC11429_02751</name>
</gene>
<keyword evidence="1" id="KW-0808">Transferase</keyword>
<dbReference type="Proteomes" id="UP000308196">
    <property type="component" value="Chromosome"/>
</dbReference>
<accession>A0A4U9VAH6</accession>
<name>A0A4U9VAH6_9SPHI</name>
<dbReference type="KEGG" id="stha:NCTC11429_02751"/>
<dbReference type="EMBL" id="JBEOQB010000006">
    <property type="protein sequence ID" value="MEZ0453882.1"/>
    <property type="molecule type" value="Genomic_DNA"/>
</dbReference>
<dbReference type="GO" id="GO:0008168">
    <property type="term" value="F:methyltransferase activity"/>
    <property type="evidence" value="ECO:0007669"/>
    <property type="project" value="UniProtKB-KW"/>
</dbReference>
<dbReference type="RefSeq" id="WP_028072260.1">
    <property type="nucleotide sequence ID" value="NZ_JBARTK010000076.1"/>
</dbReference>
<evidence type="ECO:0000313" key="3">
    <source>
        <dbReference type="Proteomes" id="UP000308196"/>
    </source>
</evidence>
<protein>
    <submittedName>
        <fullName evidence="1">Methyltransferase type 11</fullName>
    </submittedName>
</protein>
<proteinExistence type="predicted"/>
<dbReference type="Proteomes" id="UP001566204">
    <property type="component" value="Unassembled WGS sequence"/>
</dbReference>
<dbReference type="STRING" id="1123265.GCA_000686625_02077"/>
<keyword evidence="4" id="KW-1185">Reference proteome</keyword>
<sequence length="73" mass="8806">MKKVEIFKTNVYKNKEAQQIVDTLLQLFSSYKINFDLEDEEHILRIESSQSAIETHRVIRKMLEWGYVCERIE</sequence>
<dbReference type="GeneID" id="78463455"/>
<evidence type="ECO:0000313" key="1">
    <source>
        <dbReference type="EMBL" id="MEZ0453882.1"/>
    </source>
</evidence>
<reference evidence="1 4" key="2">
    <citation type="submission" date="2024-06" db="EMBL/GenBank/DDBJ databases">
        <title>Soil Sphingobacterium thalpophilum.</title>
        <authorList>
            <person name="Yang J."/>
            <person name="Li J."/>
        </authorList>
    </citation>
    <scope>NUCLEOTIDE SEQUENCE [LARGE SCALE GENOMIC DNA]</scope>
    <source>
        <strain evidence="1 4">22g91tb</strain>
    </source>
</reference>